<dbReference type="HOGENOM" id="CLU_2110275_0_0_1"/>
<accession>U9SLC6</accession>
<dbReference type="AlphaFoldDB" id="U9SLC6"/>
<protein>
    <submittedName>
        <fullName evidence="1">Uncharacterized protein</fullName>
    </submittedName>
</protein>
<organism evidence="1">
    <name type="scientific">Rhizophagus irregularis (strain DAOM 181602 / DAOM 197198 / MUCL 43194)</name>
    <name type="common">Arbuscular mycorrhizal fungus</name>
    <name type="synonym">Glomus intraradices</name>
    <dbReference type="NCBI Taxonomy" id="747089"/>
    <lineage>
        <taxon>Eukaryota</taxon>
        <taxon>Fungi</taxon>
        <taxon>Fungi incertae sedis</taxon>
        <taxon>Mucoromycota</taxon>
        <taxon>Glomeromycotina</taxon>
        <taxon>Glomeromycetes</taxon>
        <taxon>Glomerales</taxon>
        <taxon>Glomeraceae</taxon>
        <taxon>Rhizophagus</taxon>
    </lineage>
</organism>
<dbReference type="EMBL" id="KI300874">
    <property type="protein sequence ID" value="ERZ95901.1"/>
    <property type="molecule type" value="Genomic_DNA"/>
</dbReference>
<gene>
    <name evidence="1" type="ORF">GLOINDRAFT_13160</name>
</gene>
<reference evidence="1" key="1">
    <citation type="submission" date="2013-07" db="EMBL/GenBank/DDBJ databases">
        <title>The genome of an arbuscular mycorrhizal fungus provides insights into the evolution of the oldest plant symbiosis.</title>
        <authorList>
            <consortium name="DOE Joint Genome Institute"/>
            <person name="Tisserant E."/>
            <person name="Malbreil M."/>
            <person name="Kuo A."/>
            <person name="Kohler A."/>
            <person name="Symeonidi A."/>
            <person name="Balestrini R."/>
            <person name="Charron P."/>
            <person name="Duensing N."/>
            <person name="Frei-dit-Frey N."/>
            <person name="Gianinazzi-Pearson V."/>
            <person name="Gilbert B."/>
            <person name="Handa Y."/>
            <person name="Hijri M."/>
            <person name="Kaul R."/>
            <person name="Kawaguchi M."/>
            <person name="Krajinski F."/>
            <person name="Lammers P."/>
            <person name="Lapierre D."/>
            <person name="Masclaux F.G."/>
            <person name="Murat C."/>
            <person name="Morin E."/>
            <person name="Ndikumana S."/>
            <person name="Pagni M."/>
            <person name="Petitpierre D."/>
            <person name="Requena N."/>
            <person name="Rosikiewicz P."/>
            <person name="Riley R."/>
            <person name="Saito K."/>
            <person name="San Clemente H."/>
            <person name="Shapiro H."/>
            <person name="van Tuinen D."/>
            <person name="Becard G."/>
            <person name="Bonfante P."/>
            <person name="Paszkowski U."/>
            <person name="Shachar-Hill Y."/>
            <person name="Young J.P."/>
            <person name="Sanders I.R."/>
            <person name="Henrissat B."/>
            <person name="Rensing S.A."/>
            <person name="Grigoriev I.V."/>
            <person name="Corradi N."/>
            <person name="Roux C."/>
            <person name="Martin F."/>
        </authorList>
    </citation>
    <scope>NUCLEOTIDE SEQUENCE</scope>
    <source>
        <strain evidence="1">DAOM 197198</strain>
    </source>
</reference>
<proteinExistence type="predicted"/>
<sequence length="115" mass="13485">MIANIWPVLISKCWNHRIWSNFDSESQRNLVCFLSETIQKKLRSFYPSINPPLNYKSITPPNKKLEKVASLPTLISESQSPDIPISPKMDENTLLVSNWYHVVVWYINFRIISTY</sequence>
<name>U9SLC6_RHIID</name>
<evidence type="ECO:0000313" key="1">
    <source>
        <dbReference type="EMBL" id="ERZ95901.1"/>
    </source>
</evidence>